<protein>
    <submittedName>
        <fullName evidence="2">Uncharacterized protein</fullName>
    </submittedName>
</protein>
<keyword evidence="1" id="KW-0472">Membrane</keyword>
<keyword evidence="3" id="KW-1185">Reference proteome</keyword>
<comment type="caution">
    <text evidence="2">The sequence shown here is derived from an EMBL/GenBank/DDBJ whole genome shotgun (WGS) entry which is preliminary data.</text>
</comment>
<evidence type="ECO:0000256" key="1">
    <source>
        <dbReference type="SAM" id="Phobius"/>
    </source>
</evidence>
<organism evidence="2 3">
    <name type="scientific">Albula glossodonta</name>
    <name type="common">roundjaw bonefish</name>
    <dbReference type="NCBI Taxonomy" id="121402"/>
    <lineage>
        <taxon>Eukaryota</taxon>
        <taxon>Metazoa</taxon>
        <taxon>Chordata</taxon>
        <taxon>Craniata</taxon>
        <taxon>Vertebrata</taxon>
        <taxon>Euteleostomi</taxon>
        <taxon>Actinopterygii</taxon>
        <taxon>Neopterygii</taxon>
        <taxon>Teleostei</taxon>
        <taxon>Albuliformes</taxon>
        <taxon>Albulidae</taxon>
        <taxon>Albula</taxon>
    </lineage>
</organism>
<dbReference type="Proteomes" id="UP000824540">
    <property type="component" value="Unassembled WGS sequence"/>
</dbReference>
<name>A0A8T2MUU6_9TELE</name>
<dbReference type="AlphaFoldDB" id="A0A8T2MUU6"/>
<gene>
    <name evidence="2" type="ORF">JZ751_019369</name>
</gene>
<evidence type="ECO:0000313" key="2">
    <source>
        <dbReference type="EMBL" id="KAG9331346.1"/>
    </source>
</evidence>
<feature type="transmembrane region" description="Helical" evidence="1">
    <location>
        <begin position="20"/>
        <end position="39"/>
    </location>
</feature>
<keyword evidence="1" id="KW-0812">Transmembrane</keyword>
<reference evidence="2" key="1">
    <citation type="thesis" date="2021" institute="BYU ScholarsArchive" country="Provo, UT, USA">
        <title>Applications of and Algorithms for Genome Assembly and Genomic Analyses with an Emphasis on Marine Teleosts.</title>
        <authorList>
            <person name="Pickett B.D."/>
        </authorList>
    </citation>
    <scope>NUCLEOTIDE SEQUENCE</scope>
    <source>
        <strain evidence="2">HI-2016</strain>
    </source>
</reference>
<dbReference type="EMBL" id="JAFBMS010000350">
    <property type="protein sequence ID" value="KAG9331346.1"/>
    <property type="molecule type" value="Genomic_DNA"/>
</dbReference>
<sequence length="69" mass="7694">MGDPSTDPEGLKVPGEKAGICALIWMVCFCCSSLSCLSFSCSCRRWMASCLCISRYFCHNMKHQEALHI</sequence>
<proteinExistence type="predicted"/>
<keyword evidence="1" id="KW-1133">Transmembrane helix</keyword>
<evidence type="ECO:0000313" key="3">
    <source>
        <dbReference type="Proteomes" id="UP000824540"/>
    </source>
</evidence>
<accession>A0A8T2MUU6</accession>